<dbReference type="GO" id="GO:0005524">
    <property type="term" value="F:ATP binding"/>
    <property type="evidence" value="ECO:0007669"/>
    <property type="project" value="UniProtKB-KW"/>
</dbReference>
<dbReference type="FunFam" id="3.40.50.300:FF:000032">
    <property type="entry name" value="Export ABC transporter ATP-binding protein"/>
    <property type="match status" value="1"/>
</dbReference>
<dbReference type="Pfam" id="PF01590">
    <property type="entry name" value="GAF"/>
    <property type="match status" value="1"/>
</dbReference>
<dbReference type="InterPro" id="IPR014324">
    <property type="entry name" value="ABC_heterocyst_DevA"/>
</dbReference>
<dbReference type="Proteomes" id="UP000252085">
    <property type="component" value="Unassembled WGS sequence"/>
</dbReference>
<accession>A0A367RNJ2</accession>
<dbReference type="InterPro" id="IPR029016">
    <property type="entry name" value="GAF-like_dom_sf"/>
</dbReference>
<evidence type="ECO:0000259" key="4">
    <source>
        <dbReference type="PROSITE" id="PS50893"/>
    </source>
</evidence>
<evidence type="ECO:0000313" key="6">
    <source>
        <dbReference type="Proteomes" id="UP000252085"/>
    </source>
</evidence>
<dbReference type="GO" id="GO:0016887">
    <property type="term" value="F:ATP hydrolysis activity"/>
    <property type="evidence" value="ECO:0007669"/>
    <property type="project" value="InterPro"/>
</dbReference>
<gene>
    <name evidence="5" type="ORF">A6769_11035</name>
</gene>
<dbReference type="PANTHER" id="PTHR24220">
    <property type="entry name" value="IMPORT ATP-BINDING PROTEIN"/>
    <property type="match status" value="1"/>
</dbReference>
<dbReference type="InterPro" id="IPR027417">
    <property type="entry name" value="P-loop_NTPase"/>
</dbReference>
<dbReference type="SUPFAM" id="SSF52540">
    <property type="entry name" value="P-loop containing nucleoside triphosphate hydrolases"/>
    <property type="match status" value="1"/>
</dbReference>
<dbReference type="InterPro" id="IPR003593">
    <property type="entry name" value="AAA+_ATPase"/>
</dbReference>
<sequence length="450" mass="50246">MSTQPIIQIKNINHYYGKGQLRKQILFDISLKIYPGEIVIMSGPSGSGKTTLLTLIGGLRSVQEGSLQVLGHELSGVSNRLLENVRKQIGFIFQAHNLLGSLTANQNVQMSLVLNDAIAMEEAQERSQAILEQVGLQKRIHSYPHQLSGGQKQRVAIARALVNRPQLILADEPTAALDKASGRDVVELMQKLAKQQNCTILLVTHDNRILDIADRIVHLEDGRLASPTEQAILDIESTTTSLVKAKKEELSRKIQELTIPQFLSLLQKLKEEFEQVLQAMDILSEQMLEANIEEVIRALALKIAQIMAADRATIFVVDEVKNQLWAKVVPNENEEALEIFLPMNGSITGYVATKGESMNVTDAQNDPRFYREIDRVTGYHTRNILCLPMFNSKNRVFAVVLLTNKLGDTSFDANDESQFCELTTPLSVILEGSLSVLEQYRSRVIQNLQL</sequence>
<dbReference type="InterPro" id="IPR017871">
    <property type="entry name" value="ABC_transporter-like_CS"/>
</dbReference>
<evidence type="ECO:0000256" key="1">
    <source>
        <dbReference type="ARBA" id="ARBA00022448"/>
    </source>
</evidence>
<dbReference type="EMBL" id="LXQE01000136">
    <property type="protein sequence ID" value="RCJ37441.1"/>
    <property type="molecule type" value="Genomic_DNA"/>
</dbReference>
<dbReference type="PROSITE" id="PS50893">
    <property type="entry name" value="ABC_TRANSPORTER_2"/>
    <property type="match status" value="1"/>
</dbReference>
<keyword evidence="3 5" id="KW-0067">ATP-binding</keyword>
<dbReference type="SMART" id="SM00065">
    <property type="entry name" value="GAF"/>
    <property type="match status" value="1"/>
</dbReference>
<dbReference type="InterPro" id="IPR003439">
    <property type="entry name" value="ABC_transporter-like_ATP-bd"/>
</dbReference>
<dbReference type="GO" id="GO:0022857">
    <property type="term" value="F:transmembrane transporter activity"/>
    <property type="evidence" value="ECO:0007669"/>
    <property type="project" value="TreeGrafter"/>
</dbReference>
<keyword evidence="2" id="KW-0547">Nucleotide-binding</keyword>
<comment type="caution">
    <text evidence="5">The sequence shown here is derived from an EMBL/GenBank/DDBJ whole genome shotgun (WGS) entry which is preliminary data.</text>
</comment>
<feature type="domain" description="ABC transporter" evidence="4">
    <location>
        <begin position="7"/>
        <end position="246"/>
    </location>
</feature>
<proteinExistence type="predicted"/>
<dbReference type="AlphaFoldDB" id="A0A367RNJ2"/>
<dbReference type="InterPro" id="IPR017911">
    <property type="entry name" value="MacB-like_ATP-bd"/>
</dbReference>
<dbReference type="PROSITE" id="PS00211">
    <property type="entry name" value="ABC_TRANSPORTER_1"/>
    <property type="match status" value="1"/>
</dbReference>
<dbReference type="GO" id="GO:0098796">
    <property type="term" value="C:membrane protein complex"/>
    <property type="evidence" value="ECO:0007669"/>
    <property type="project" value="UniProtKB-ARBA"/>
</dbReference>
<evidence type="ECO:0000313" key="5">
    <source>
        <dbReference type="EMBL" id="RCJ37441.1"/>
    </source>
</evidence>
<evidence type="ECO:0000256" key="2">
    <source>
        <dbReference type="ARBA" id="ARBA00022741"/>
    </source>
</evidence>
<dbReference type="InterPro" id="IPR015854">
    <property type="entry name" value="ABC_transpr_LolD-like"/>
</dbReference>
<keyword evidence="1" id="KW-0813">Transport</keyword>
<dbReference type="GO" id="GO:0005886">
    <property type="term" value="C:plasma membrane"/>
    <property type="evidence" value="ECO:0007669"/>
    <property type="project" value="TreeGrafter"/>
</dbReference>
<dbReference type="NCBIfam" id="TIGR02982">
    <property type="entry name" value="heterocyst_DevA"/>
    <property type="match status" value="1"/>
</dbReference>
<dbReference type="SMART" id="SM00382">
    <property type="entry name" value="AAA"/>
    <property type="match status" value="1"/>
</dbReference>
<evidence type="ECO:0000256" key="3">
    <source>
        <dbReference type="ARBA" id="ARBA00022840"/>
    </source>
</evidence>
<dbReference type="CDD" id="cd03255">
    <property type="entry name" value="ABC_MJ0796_LolCDE_FtsE"/>
    <property type="match status" value="1"/>
</dbReference>
<dbReference type="Pfam" id="PF00005">
    <property type="entry name" value="ABC_tran"/>
    <property type="match status" value="1"/>
</dbReference>
<name>A0A367RNJ2_NOSPU</name>
<dbReference type="SUPFAM" id="SSF55781">
    <property type="entry name" value="GAF domain-like"/>
    <property type="match status" value="1"/>
</dbReference>
<dbReference type="Gene3D" id="3.40.50.300">
    <property type="entry name" value="P-loop containing nucleotide triphosphate hydrolases"/>
    <property type="match status" value="1"/>
</dbReference>
<dbReference type="PANTHER" id="PTHR24220:SF376">
    <property type="entry name" value="ABC TRANSPORTER"/>
    <property type="match status" value="1"/>
</dbReference>
<reference evidence="5 6" key="1">
    <citation type="submission" date="2016-04" db="EMBL/GenBank/DDBJ databases">
        <authorList>
            <person name="Evans L.H."/>
            <person name="Alamgir A."/>
            <person name="Owens N."/>
            <person name="Weber N.D."/>
            <person name="Virtaneva K."/>
            <person name="Barbian K."/>
            <person name="Babar A."/>
            <person name="Rosenke K."/>
        </authorList>
    </citation>
    <scope>NUCLEOTIDE SEQUENCE [LARGE SCALE GENOMIC DNA]</scope>
    <source>
        <strain evidence="5">NIES-2108</strain>
    </source>
</reference>
<organism evidence="5 6">
    <name type="scientific">Nostoc punctiforme NIES-2108</name>
    <dbReference type="NCBI Taxonomy" id="1356359"/>
    <lineage>
        <taxon>Bacteria</taxon>
        <taxon>Bacillati</taxon>
        <taxon>Cyanobacteriota</taxon>
        <taxon>Cyanophyceae</taxon>
        <taxon>Nostocales</taxon>
        <taxon>Nostocaceae</taxon>
        <taxon>Nostoc</taxon>
    </lineage>
</organism>
<protein>
    <submittedName>
        <fullName evidence="5">ABC transporter ATP-binding protein</fullName>
    </submittedName>
</protein>
<dbReference type="InterPro" id="IPR003018">
    <property type="entry name" value="GAF"/>
</dbReference>
<dbReference type="Gene3D" id="3.30.450.40">
    <property type="match status" value="1"/>
</dbReference>